<dbReference type="EMBL" id="CAJVPT010033868">
    <property type="protein sequence ID" value="CAG8706185.1"/>
    <property type="molecule type" value="Genomic_DNA"/>
</dbReference>
<organism evidence="1 2">
    <name type="scientific">Acaulospora colombiana</name>
    <dbReference type="NCBI Taxonomy" id="27376"/>
    <lineage>
        <taxon>Eukaryota</taxon>
        <taxon>Fungi</taxon>
        <taxon>Fungi incertae sedis</taxon>
        <taxon>Mucoromycota</taxon>
        <taxon>Glomeromycotina</taxon>
        <taxon>Glomeromycetes</taxon>
        <taxon>Diversisporales</taxon>
        <taxon>Acaulosporaceae</taxon>
        <taxon>Acaulospora</taxon>
    </lineage>
</organism>
<keyword evidence="2" id="KW-1185">Reference proteome</keyword>
<proteinExistence type="predicted"/>
<accession>A0ACA9PFK7</accession>
<reference evidence="1" key="1">
    <citation type="submission" date="2021-06" db="EMBL/GenBank/DDBJ databases">
        <authorList>
            <person name="Kallberg Y."/>
            <person name="Tangrot J."/>
            <person name="Rosling A."/>
        </authorList>
    </citation>
    <scope>NUCLEOTIDE SEQUENCE</scope>
    <source>
        <strain evidence="1">CL356</strain>
    </source>
</reference>
<sequence length="178" mass="20251">MLSLGSSTAVSEWDSDATFFSIQRSYTWSRVCHFLWPFIIVICGVRAIFMIWELNRGRDKIIWECQNGGQHWGDTPEVGYSSTVKFPSGICGPGFQTLLTAFIVSLLVDLGFQRYTTMKGPYGEDCHVVTLSGVQHQCRDVTQFKAWAMTATDFLLHCRKRLNPDYGATLRIYWIAFG</sequence>
<comment type="caution">
    <text evidence="1">The sequence shown here is derived from an EMBL/GenBank/DDBJ whole genome shotgun (WGS) entry which is preliminary data.</text>
</comment>
<protein>
    <submittedName>
        <fullName evidence="1">2717_t:CDS:1</fullName>
    </submittedName>
</protein>
<evidence type="ECO:0000313" key="1">
    <source>
        <dbReference type="EMBL" id="CAG8706185.1"/>
    </source>
</evidence>
<gene>
    <name evidence="1" type="ORF">ACOLOM_LOCUS10461</name>
</gene>
<dbReference type="Proteomes" id="UP000789525">
    <property type="component" value="Unassembled WGS sequence"/>
</dbReference>
<name>A0ACA9PFK7_9GLOM</name>
<evidence type="ECO:0000313" key="2">
    <source>
        <dbReference type="Proteomes" id="UP000789525"/>
    </source>
</evidence>